<reference evidence="1 2" key="1">
    <citation type="submission" date="2020-08" db="EMBL/GenBank/DDBJ databases">
        <title>Genomic Encyclopedia of Type Strains, Phase IV (KMG-IV): sequencing the most valuable type-strain genomes for metagenomic binning, comparative biology and taxonomic classification.</title>
        <authorList>
            <person name="Goeker M."/>
        </authorList>
    </citation>
    <scope>NUCLEOTIDE SEQUENCE [LARGE SCALE GENOMIC DNA]</scope>
    <source>
        <strain evidence="1 2">DSM 23240</strain>
    </source>
</reference>
<proteinExistence type="predicted"/>
<accession>A0A840RTB3</accession>
<dbReference type="EMBL" id="JACHHQ010000006">
    <property type="protein sequence ID" value="MBB5201065.1"/>
    <property type="molecule type" value="Genomic_DNA"/>
</dbReference>
<keyword evidence="2" id="KW-1185">Reference proteome</keyword>
<protein>
    <submittedName>
        <fullName evidence="1">Uncharacterized protein</fullName>
    </submittedName>
</protein>
<organism evidence="1 2">
    <name type="scientific">Glaciimonas immobilis</name>
    <dbReference type="NCBI Taxonomy" id="728004"/>
    <lineage>
        <taxon>Bacteria</taxon>
        <taxon>Pseudomonadati</taxon>
        <taxon>Pseudomonadota</taxon>
        <taxon>Betaproteobacteria</taxon>
        <taxon>Burkholderiales</taxon>
        <taxon>Oxalobacteraceae</taxon>
        <taxon>Glaciimonas</taxon>
    </lineage>
</organism>
<dbReference type="AlphaFoldDB" id="A0A840RTB3"/>
<sequence>MISITYYAIPYFMENGFFITIFSRNSKFEIVRKTACACAQSDPIRSTILSVGDGVKKVFSMMKINL</sequence>
<evidence type="ECO:0000313" key="1">
    <source>
        <dbReference type="EMBL" id="MBB5201065.1"/>
    </source>
</evidence>
<comment type="caution">
    <text evidence="1">The sequence shown here is derived from an EMBL/GenBank/DDBJ whole genome shotgun (WGS) entry which is preliminary data.</text>
</comment>
<dbReference type="Proteomes" id="UP000571084">
    <property type="component" value="Unassembled WGS sequence"/>
</dbReference>
<gene>
    <name evidence="1" type="ORF">HNR39_002914</name>
</gene>
<name>A0A840RTB3_9BURK</name>
<evidence type="ECO:0000313" key="2">
    <source>
        <dbReference type="Proteomes" id="UP000571084"/>
    </source>
</evidence>